<dbReference type="Gene3D" id="3.40.50.150">
    <property type="entry name" value="Vaccinia Virus protein VP39"/>
    <property type="match status" value="1"/>
</dbReference>
<evidence type="ECO:0000313" key="1">
    <source>
        <dbReference type="EMBL" id="QHT12091.1"/>
    </source>
</evidence>
<organism evidence="1">
    <name type="scientific">viral metagenome</name>
    <dbReference type="NCBI Taxonomy" id="1070528"/>
    <lineage>
        <taxon>unclassified sequences</taxon>
        <taxon>metagenomes</taxon>
        <taxon>organismal metagenomes</taxon>
    </lineage>
</organism>
<accession>A0A6C0D6C9</accession>
<dbReference type="InterPro" id="IPR029063">
    <property type="entry name" value="SAM-dependent_MTases_sf"/>
</dbReference>
<dbReference type="AlphaFoldDB" id="A0A6C0D6C9"/>
<protein>
    <recommendedName>
        <fullName evidence="2">Methyltransferase</fullName>
    </recommendedName>
</protein>
<reference evidence="1" key="1">
    <citation type="journal article" date="2020" name="Nature">
        <title>Giant virus diversity and host interactions through global metagenomics.</title>
        <authorList>
            <person name="Schulz F."/>
            <person name="Roux S."/>
            <person name="Paez-Espino D."/>
            <person name="Jungbluth S."/>
            <person name="Walsh D.A."/>
            <person name="Denef V.J."/>
            <person name="McMahon K.D."/>
            <person name="Konstantinidis K.T."/>
            <person name="Eloe-Fadrosh E.A."/>
            <person name="Kyrpides N.C."/>
            <person name="Woyke T."/>
        </authorList>
    </citation>
    <scope>NUCLEOTIDE SEQUENCE</scope>
    <source>
        <strain evidence="1">GVMAG-M-3300023174-129</strain>
    </source>
</reference>
<dbReference type="SUPFAM" id="SSF53335">
    <property type="entry name" value="S-adenosyl-L-methionine-dependent methyltransferases"/>
    <property type="match status" value="1"/>
</dbReference>
<proteinExistence type="predicted"/>
<sequence>MSVQDTGKFRENKKEQYYTNSDIAKSCVKKIIEHIPNASDYLFIEPSAGNGVFMKHLPENYKVIGIDLEPKHTSIIKGDYLEWSPTQTQKRIVFGNPPFGSQSKLAKAFIKHSCNFADYIAFILPKSFVKPSMYRAFDSNFHCIYSEELPKHCFEVNKKAYDVPCIFVIYQKKDQERKVENKIKEVGFSYVKNQKDSDISFRRVGGNAGKAFDSTNDTYSIQAHNFIKLDPQYLPKKKEIIEKICAHVFPSNTVGPRSLSKSEANLVINLILASYA</sequence>
<dbReference type="EMBL" id="MN739541">
    <property type="protein sequence ID" value="QHT12091.1"/>
    <property type="molecule type" value="Genomic_DNA"/>
</dbReference>
<evidence type="ECO:0008006" key="2">
    <source>
        <dbReference type="Google" id="ProtNLM"/>
    </source>
</evidence>
<name>A0A6C0D6C9_9ZZZZ</name>